<organism evidence="2 3">
    <name type="scientific">Microbacterium schleiferi</name>
    <dbReference type="NCBI Taxonomy" id="69362"/>
    <lineage>
        <taxon>Bacteria</taxon>
        <taxon>Bacillati</taxon>
        <taxon>Actinomycetota</taxon>
        <taxon>Actinomycetes</taxon>
        <taxon>Micrococcales</taxon>
        <taxon>Microbacteriaceae</taxon>
        <taxon>Microbacterium</taxon>
    </lineage>
</organism>
<feature type="transmembrane region" description="Helical" evidence="1">
    <location>
        <begin position="98"/>
        <end position="119"/>
    </location>
</feature>
<accession>A0A7S8RGP9</accession>
<feature type="transmembrane region" description="Helical" evidence="1">
    <location>
        <begin position="63"/>
        <end position="86"/>
    </location>
</feature>
<feature type="transmembrane region" description="Helical" evidence="1">
    <location>
        <begin position="125"/>
        <end position="147"/>
    </location>
</feature>
<dbReference type="Proteomes" id="UP000594480">
    <property type="component" value="Chromosome"/>
</dbReference>
<proteinExistence type="predicted"/>
<protein>
    <submittedName>
        <fullName evidence="2">Uncharacterized protein</fullName>
    </submittedName>
</protein>
<keyword evidence="1" id="KW-0812">Transmembrane</keyword>
<evidence type="ECO:0000313" key="3">
    <source>
        <dbReference type="Proteomes" id="UP000594480"/>
    </source>
</evidence>
<name>A0A7S8RGP9_9MICO</name>
<evidence type="ECO:0000313" key="2">
    <source>
        <dbReference type="EMBL" id="QPE03587.1"/>
    </source>
</evidence>
<dbReference type="KEGG" id="msf:IT882_09570"/>
<keyword evidence="3" id="KW-1185">Reference proteome</keyword>
<feature type="transmembrane region" description="Helical" evidence="1">
    <location>
        <begin position="6"/>
        <end position="24"/>
    </location>
</feature>
<keyword evidence="1" id="KW-0472">Membrane</keyword>
<sequence length="150" mass="15915">MGFSPLGLAVALAILLPNLLLIWFPPAEPWPAVRVPWLLTAFERAGQALCLVVPAITVPGPLVWWWLVAVAAAIAGYYGSWVRYLVRGRSLRALYGPIGPVPVPMAILPVAAFLTAAAWLSNPWLAAAAVVLGVGHIPASVIIARVVDAR</sequence>
<dbReference type="RefSeq" id="WP_195691689.1">
    <property type="nucleotide sequence ID" value="NZ_CP064760.1"/>
</dbReference>
<evidence type="ECO:0000256" key="1">
    <source>
        <dbReference type="SAM" id="Phobius"/>
    </source>
</evidence>
<dbReference type="EMBL" id="CP064760">
    <property type="protein sequence ID" value="QPE03587.1"/>
    <property type="molecule type" value="Genomic_DNA"/>
</dbReference>
<keyword evidence="1" id="KW-1133">Transmembrane helix</keyword>
<dbReference type="AlphaFoldDB" id="A0A7S8RGP9"/>
<reference evidence="2 3" key="1">
    <citation type="submission" date="2020-11" db="EMBL/GenBank/DDBJ databases">
        <title>Amino acid is mineralized and recycled by bacteria in oceanic microbiome.</title>
        <authorList>
            <person name="Zheng L.Y."/>
        </authorList>
    </citation>
    <scope>NUCLEOTIDE SEQUENCE [LARGE SCALE GENOMIC DNA]</scope>
    <source>
        <strain evidence="2 3">A32-1</strain>
    </source>
</reference>
<gene>
    <name evidence="2" type="ORF">IT882_09570</name>
</gene>